<feature type="modified residue" description="4-aspartylphosphate" evidence="6">
    <location>
        <position position="51"/>
    </location>
</feature>
<keyword evidence="11" id="KW-1185">Reference proteome</keyword>
<dbReference type="PROSITE" id="PS51755">
    <property type="entry name" value="OMPR_PHOB"/>
    <property type="match status" value="1"/>
</dbReference>
<evidence type="ECO:0000256" key="6">
    <source>
        <dbReference type="PROSITE-ProRule" id="PRU00169"/>
    </source>
</evidence>
<keyword evidence="2" id="KW-0902">Two-component regulatory system</keyword>
<dbReference type="GO" id="GO:0000976">
    <property type="term" value="F:transcription cis-regulatory region binding"/>
    <property type="evidence" value="ECO:0007669"/>
    <property type="project" value="TreeGrafter"/>
</dbReference>
<dbReference type="EMBL" id="JAHESC010000020">
    <property type="protein sequence ID" value="MBT1687812.1"/>
    <property type="molecule type" value="Genomic_DNA"/>
</dbReference>
<dbReference type="Proteomes" id="UP001319180">
    <property type="component" value="Unassembled WGS sequence"/>
</dbReference>
<proteinExistence type="predicted"/>
<dbReference type="Gene3D" id="3.40.50.2300">
    <property type="match status" value="1"/>
</dbReference>
<comment type="caution">
    <text evidence="10">The sequence shown here is derived from an EMBL/GenBank/DDBJ whole genome shotgun (WGS) entry which is preliminary data.</text>
</comment>
<dbReference type="GO" id="GO:0005829">
    <property type="term" value="C:cytosol"/>
    <property type="evidence" value="ECO:0007669"/>
    <property type="project" value="TreeGrafter"/>
</dbReference>
<keyword evidence="5" id="KW-0804">Transcription</keyword>
<dbReference type="PANTHER" id="PTHR48111:SF22">
    <property type="entry name" value="REGULATOR OF RPOS"/>
    <property type="match status" value="1"/>
</dbReference>
<reference evidence="10 11" key="1">
    <citation type="submission" date="2021-05" db="EMBL/GenBank/DDBJ databases">
        <title>A Polyphasic approach of four new species of the genus Ohtaekwangia: Ohtaekwangia histidinii sp. nov., Ohtaekwangia cretensis sp. nov., Ohtaekwangia indiensis sp. nov., Ohtaekwangia reichenbachii sp. nov. from diverse environment.</title>
        <authorList>
            <person name="Octaviana S."/>
        </authorList>
    </citation>
    <scope>NUCLEOTIDE SEQUENCE [LARGE SCALE GENOMIC DNA]</scope>
    <source>
        <strain evidence="10 11">PWU37</strain>
    </source>
</reference>
<dbReference type="SUPFAM" id="SSF52172">
    <property type="entry name" value="CheY-like"/>
    <property type="match status" value="1"/>
</dbReference>
<dbReference type="GO" id="GO:0032993">
    <property type="term" value="C:protein-DNA complex"/>
    <property type="evidence" value="ECO:0007669"/>
    <property type="project" value="TreeGrafter"/>
</dbReference>
<evidence type="ECO:0000256" key="4">
    <source>
        <dbReference type="ARBA" id="ARBA00023125"/>
    </source>
</evidence>
<organism evidence="10 11">
    <name type="scientific">Dawidia soli</name>
    <dbReference type="NCBI Taxonomy" id="2782352"/>
    <lineage>
        <taxon>Bacteria</taxon>
        <taxon>Pseudomonadati</taxon>
        <taxon>Bacteroidota</taxon>
        <taxon>Cytophagia</taxon>
        <taxon>Cytophagales</taxon>
        <taxon>Chryseotaleaceae</taxon>
        <taxon>Dawidia</taxon>
    </lineage>
</organism>
<dbReference type="Pfam" id="PF00072">
    <property type="entry name" value="Response_reg"/>
    <property type="match status" value="1"/>
</dbReference>
<dbReference type="CDD" id="cd19935">
    <property type="entry name" value="REC_OmpR_CusR-like"/>
    <property type="match status" value="1"/>
</dbReference>
<dbReference type="PANTHER" id="PTHR48111">
    <property type="entry name" value="REGULATOR OF RPOS"/>
    <property type="match status" value="1"/>
</dbReference>
<protein>
    <submittedName>
        <fullName evidence="10">Response regulator transcription factor</fullName>
    </submittedName>
</protein>
<dbReference type="GO" id="GO:0000156">
    <property type="term" value="F:phosphorelay response regulator activity"/>
    <property type="evidence" value="ECO:0007669"/>
    <property type="project" value="TreeGrafter"/>
</dbReference>
<keyword evidence="3" id="KW-0805">Transcription regulation</keyword>
<dbReference type="RefSeq" id="WP_254091041.1">
    <property type="nucleotide sequence ID" value="NZ_JAHESC010000020.1"/>
</dbReference>
<dbReference type="Gene3D" id="1.10.10.10">
    <property type="entry name" value="Winged helix-like DNA-binding domain superfamily/Winged helix DNA-binding domain"/>
    <property type="match status" value="1"/>
</dbReference>
<dbReference type="Pfam" id="PF00486">
    <property type="entry name" value="Trans_reg_C"/>
    <property type="match status" value="1"/>
</dbReference>
<feature type="domain" description="OmpR/PhoB-type" evidence="9">
    <location>
        <begin position="136"/>
        <end position="234"/>
    </location>
</feature>
<evidence type="ECO:0000259" key="9">
    <source>
        <dbReference type="PROSITE" id="PS51755"/>
    </source>
</evidence>
<dbReference type="SMART" id="SM00448">
    <property type="entry name" value="REC"/>
    <property type="match status" value="1"/>
</dbReference>
<feature type="DNA-binding region" description="OmpR/PhoB-type" evidence="7">
    <location>
        <begin position="136"/>
        <end position="234"/>
    </location>
</feature>
<gene>
    <name evidence="10" type="ORF">KK078_14685</name>
</gene>
<sequence length="237" mass="26604">MRILVVEDETKVAEVLKRGLVEAGYETDVAYDGQIGLRLAKSGSYDLIVLDVNLPLLNGLELCKQLREKDELTPVLMLTALGMSDDIVAGLEAGADDYLPKPFRFNELYARIKALTRRRHVQAPLAVATDSVTPPEEKLILADLEIDFDAREVKRAGKLLQLTAKEYALLEYLARNAGRVRSRLEIAEAVWGLNFETGTNFIDVYINYLRNKIDKPFTPKLIHTITGFGYVLKLPEL</sequence>
<keyword evidence="1 6" id="KW-0597">Phosphoprotein</keyword>
<evidence type="ECO:0000256" key="1">
    <source>
        <dbReference type="ARBA" id="ARBA00022553"/>
    </source>
</evidence>
<dbReference type="InterPro" id="IPR039420">
    <property type="entry name" value="WalR-like"/>
</dbReference>
<dbReference type="PROSITE" id="PS50110">
    <property type="entry name" value="RESPONSE_REGULATORY"/>
    <property type="match status" value="1"/>
</dbReference>
<dbReference type="AlphaFoldDB" id="A0AAP2DA82"/>
<keyword evidence="4 7" id="KW-0238">DNA-binding</keyword>
<dbReference type="FunFam" id="1.10.10.10:FF:000005">
    <property type="entry name" value="Two-component system response regulator"/>
    <property type="match status" value="1"/>
</dbReference>
<dbReference type="InterPro" id="IPR011006">
    <property type="entry name" value="CheY-like_superfamily"/>
</dbReference>
<name>A0AAP2DA82_9BACT</name>
<dbReference type="CDD" id="cd00383">
    <property type="entry name" value="trans_reg_C"/>
    <property type="match status" value="1"/>
</dbReference>
<evidence type="ECO:0000256" key="3">
    <source>
        <dbReference type="ARBA" id="ARBA00023015"/>
    </source>
</evidence>
<dbReference type="InterPro" id="IPR036388">
    <property type="entry name" value="WH-like_DNA-bd_sf"/>
</dbReference>
<evidence type="ECO:0000256" key="5">
    <source>
        <dbReference type="ARBA" id="ARBA00023163"/>
    </source>
</evidence>
<evidence type="ECO:0000259" key="8">
    <source>
        <dbReference type="PROSITE" id="PS50110"/>
    </source>
</evidence>
<dbReference type="SUPFAM" id="SSF46894">
    <property type="entry name" value="C-terminal effector domain of the bipartite response regulators"/>
    <property type="match status" value="1"/>
</dbReference>
<feature type="domain" description="Response regulatory" evidence="8">
    <location>
        <begin position="2"/>
        <end position="116"/>
    </location>
</feature>
<evidence type="ECO:0000313" key="10">
    <source>
        <dbReference type="EMBL" id="MBT1687812.1"/>
    </source>
</evidence>
<dbReference type="GO" id="GO:0006355">
    <property type="term" value="P:regulation of DNA-templated transcription"/>
    <property type="evidence" value="ECO:0007669"/>
    <property type="project" value="InterPro"/>
</dbReference>
<dbReference type="InterPro" id="IPR016032">
    <property type="entry name" value="Sig_transdc_resp-reg_C-effctor"/>
</dbReference>
<dbReference type="FunFam" id="3.40.50.2300:FF:000001">
    <property type="entry name" value="DNA-binding response regulator PhoB"/>
    <property type="match status" value="1"/>
</dbReference>
<evidence type="ECO:0000313" key="11">
    <source>
        <dbReference type="Proteomes" id="UP001319180"/>
    </source>
</evidence>
<accession>A0AAP2DA82</accession>
<dbReference type="InterPro" id="IPR001867">
    <property type="entry name" value="OmpR/PhoB-type_DNA-bd"/>
</dbReference>
<evidence type="ECO:0000256" key="2">
    <source>
        <dbReference type="ARBA" id="ARBA00023012"/>
    </source>
</evidence>
<dbReference type="InterPro" id="IPR001789">
    <property type="entry name" value="Sig_transdc_resp-reg_receiver"/>
</dbReference>
<evidence type="ECO:0000256" key="7">
    <source>
        <dbReference type="PROSITE-ProRule" id="PRU01091"/>
    </source>
</evidence>
<dbReference type="SMART" id="SM00862">
    <property type="entry name" value="Trans_reg_C"/>
    <property type="match status" value="1"/>
</dbReference>